<dbReference type="PANTHER" id="PTHR48085:SF5">
    <property type="entry name" value="CADMIUM_ZINC-TRANSPORTING ATPASE HMA4-RELATED"/>
    <property type="match status" value="1"/>
</dbReference>
<feature type="transmembrane region" description="Helical" evidence="6">
    <location>
        <begin position="234"/>
        <end position="253"/>
    </location>
</feature>
<dbReference type="InterPro" id="IPR023214">
    <property type="entry name" value="HAD_sf"/>
</dbReference>
<dbReference type="Proteomes" id="UP000567246">
    <property type="component" value="Unassembled WGS sequence"/>
</dbReference>
<dbReference type="AlphaFoldDB" id="A0A7W9JL48"/>
<protein>
    <submittedName>
        <fullName evidence="9">Heavy metal translocating P-type ATPase</fullName>
    </submittedName>
</protein>
<keyword evidence="5 6" id="KW-0472">Membrane</keyword>
<keyword evidence="3 6" id="KW-0812">Transmembrane</keyword>
<dbReference type="InterPro" id="IPR023299">
    <property type="entry name" value="ATPase_P-typ_cyto_dom_N"/>
</dbReference>
<name>A0A7W9JL48_9MICC</name>
<keyword evidence="6" id="KW-1003">Cell membrane</keyword>
<evidence type="ECO:0000313" key="9">
    <source>
        <dbReference type="EMBL" id="MBB5849743.1"/>
    </source>
</evidence>
<dbReference type="Pfam" id="PF00122">
    <property type="entry name" value="E1-E2_ATPase"/>
    <property type="match status" value="1"/>
</dbReference>
<evidence type="ECO:0000313" key="10">
    <source>
        <dbReference type="Proteomes" id="UP000567246"/>
    </source>
</evidence>
<dbReference type="GO" id="GO:0019829">
    <property type="term" value="F:ATPase-coupled monoatomic cation transmembrane transporter activity"/>
    <property type="evidence" value="ECO:0007669"/>
    <property type="project" value="InterPro"/>
</dbReference>
<keyword evidence="10" id="KW-1185">Reference proteome</keyword>
<evidence type="ECO:0000256" key="1">
    <source>
        <dbReference type="ARBA" id="ARBA00004651"/>
    </source>
</evidence>
<dbReference type="NCBIfam" id="TIGR01494">
    <property type="entry name" value="ATPase_P-type"/>
    <property type="match status" value="2"/>
</dbReference>
<proteinExistence type="inferred from homology"/>
<evidence type="ECO:0000256" key="2">
    <source>
        <dbReference type="ARBA" id="ARBA00006024"/>
    </source>
</evidence>
<evidence type="ECO:0000256" key="4">
    <source>
        <dbReference type="ARBA" id="ARBA00022989"/>
    </source>
</evidence>
<reference evidence="9 10" key="1">
    <citation type="submission" date="2020-08" db="EMBL/GenBank/DDBJ databases">
        <title>Sequencing the genomes of 1000 actinobacteria strains.</title>
        <authorList>
            <person name="Klenk H.-P."/>
        </authorList>
    </citation>
    <scope>NUCLEOTIDE SEQUENCE [LARGE SCALE GENOMIC DNA]</scope>
    <source>
        <strain evidence="9 10">DSM 17945</strain>
    </source>
</reference>
<comment type="caution">
    <text evidence="6">Lacks conserved residue(s) required for the propagation of feature annotation.</text>
</comment>
<dbReference type="PANTHER" id="PTHR48085">
    <property type="entry name" value="CADMIUM/ZINC-TRANSPORTING ATPASE HMA2-RELATED"/>
    <property type="match status" value="1"/>
</dbReference>
<dbReference type="GO" id="GO:0005524">
    <property type="term" value="F:ATP binding"/>
    <property type="evidence" value="ECO:0007669"/>
    <property type="project" value="UniProtKB-UniRule"/>
</dbReference>
<evidence type="ECO:0000256" key="7">
    <source>
        <dbReference type="SAM" id="MobiDB-lite"/>
    </source>
</evidence>
<keyword evidence="4 6" id="KW-1133">Transmembrane helix</keyword>
<dbReference type="GO" id="GO:0016887">
    <property type="term" value="F:ATP hydrolysis activity"/>
    <property type="evidence" value="ECO:0007669"/>
    <property type="project" value="InterPro"/>
</dbReference>
<comment type="similarity">
    <text evidence="2 6">Belongs to the cation transport ATPase (P-type) (TC 3.A.3) family. Type IB subfamily.</text>
</comment>
<dbReference type="PRINTS" id="PR00120">
    <property type="entry name" value="HATPASE"/>
</dbReference>
<dbReference type="Gene3D" id="3.40.50.1000">
    <property type="entry name" value="HAD superfamily/HAD-like"/>
    <property type="match status" value="1"/>
</dbReference>
<dbReference type="SUPFAM" id="SSF81665">
    <property type="entry name" value="Calcium ATPase, transmembrane domain M"/>
    <property type="match status" value="1"/>
</dbReference>
<dbReference type="InterPro" id="IPR036412">
    <property type="entry name" value="HAD-like_sf"/>
</dbReference>
<dbReference type="PROSITE" id="PS00154">
    <property type="entry name" value="ATPASE_E1_E2"/>
    <property type="match status" value="1"/>
</dbReference>
<dbReference type="GO" id="GO:0046872">
    <property type="term" value="F:metal ion binding"/>
    <property type="evidence" value="ECO:0007669"/>
    <property type="project" value="UniProtKB-KW"/>
</dbReference>
<keyword evidence="6" id="KW-0479">Metal-binding</keyword>
<dbReference type="InterPro" id="IPR051014">
    <property type="entry name" value="Cation_Transport_ATPase_IB"/>
</dbReference>
<dbReference type="Pfam" id="PF00702">
    <property type="entry name" value="Hydrolase"/>
    <property type="match status" value="1"/>
</dbReference>
<evidence type="ECO:0000256" key="3">
    <source>
        <dbReference type="ARBA" id="ARBA00022692"/>
    </source>
</evidence>
<dbReference type="GO" id="GO:0015086">
    <property type="term" value="F:cadmium ion transmembrane transporter activity"/>
    <property type="evidence" value="ECO:0007669"/>
    <property type="project" value="TreeGrafter"/>
</dbReference>
<sequence length="649" mass="66486">MTRLFRFARSYPLVAVTLVVLALVLGLHAAGLDAAAAVIATVYVAGNIAWAAVGMVREVLRGHFGLDILAVVAMTASLLVGEHLAALIIVLMLTGGEALEDFAAARARRELTALLEKAPQTAHLLGADGEAREVPAAQVRPGDELLVKPNEVVPVDAELLSAEAAFDESSLTGESLPSAKAAGDAVLSGSVNGTAAVRVRATAAAADSQYQRIVALVEQAHEQKAPVVRLADRFALPFTAVSLAIAGVAWWASGDPVRFAEVLVLATPCPLLIAAPVAFLGGMSQASRRGVIVKGGGVLESLAHARAVAFDKTGTLTHGRPRLQRVEPAEGFTADAVLAAAAAAEAYSTHVMAEAVVRAADDAGLARLSARGGTEEGTRGVRALVRGTDGGAGAGTGTDTHEPGAAVEVRVGKLAFVREVAPDAPEARFAPGETAAYVSVDGRHAGTLVLADALRENAGETVAALRAEGFERAVMLTGDNEHTARSLAAEAGLDDVAHSLLPEDKVRLLAELRPRPVIMVGDGVNDAPVLAAADVGIAMGARGSSAAGESADVVITRDDIGRTVEAVRIGRHTYRIALQAVLLGVALSVGLMLVAAFGHIPAVAGALTQELVDLACILYALRARTSPRGTPQGAAARARGRAPQEAARA</sequence>
<feature type="transmembrane region" description="Helical" evidence="6">
    <location>
        <begin position="259"/>
        <end position="280"/>
    </location>
</feature>
<dbReference type="NCBIfam" id="TIGR01525">
    <property type="entry name" value="ATPase-IB_hvy"/>
    <property type="match status" value="1"/>
</dbReference>
<comment type="caution">
    <text evidence="9">The sequence shown here is derived from an EMBL/GenBank/DDBJ whole genome shotgun (WGS) entry which is preliminary data.</text>
</comment>
<organism evidence="9 10">
    <name type="scientific">Micrococcus endophyticus</name>
    <dbReference type="NCBI Taxonomy" id="455343"/>
    <lineage>
        <taxon>Bacteria</taxon>
        <taxon>Bacillati</taxon>
        <taxon>Actinomycetota</taxon>
        <taxon>Actinomycetes</taxon>
        <taxon>Micrococcales</taxon>
        <taxon>Micrococcaceae</taxon>
        <taxon>Micrococcus</taxon>
    </lineage>
</organism>
<keyword evidence="6" id="KW-0067">ATP-binding</keyword>
<feature type="region of interest" description="Disordered" evidence="7">
    <location>
        <begin position="626"/>
        <end position="649"/>
    </location>
</feature>
<keyword evidence="6" id="KW-0547">Nucleotide-binding</keyword>
<accession>A0A7W9JL48</accession>
<dbReference type="InterPro" id="IPR027256">
    <property type="entry name" value="P-typ_ATPase_IB"/>
</dbReference>
<dbReference type="RefSeq" id="WP_184173407.1">
    <property type="nucleotide sequence ID" value="NZ_BAABAG010000006.1"/>
</dbReference>
<dbReference type="SUPFAM" id="SSF56784">
    <property type="entry name" value="HAD-like"/>
    <property type="match status" value="1"/>
</dbReference>
<dbReference type="GO" id="GO:0005886">
    <property type="term" value="C:plasma membrane"/>
    <property type="evidence" value="ECO:0007669"/>
    <property type="project" value="UniProtKB-SubCell"/>
</dbReference>
<feature type="compositionally biased region" description="Low complexity" evidence="7">
    <location>
        <begin position="627"/>
        <end position="649"/>
    </location>
</feature>
<dbReference type="InterPro" id="IPR023298">
    <property type="entry name" value="ATPase_P-typ_TM_dom_sf"/>
</dbReference>
<comment type="subcellular location">
    <subcellularLocation>
        <location evidence="1">Cell membrane</location>
        <topology evidence="1">Multi-pass membrane protein</topology>
    </subcellularLocation>
</comment>
<evidence type="ECO:0000259" key="8">
    <source>
        <dbReference type="Pfam" id="PF00122"/>
    </source>
</evidence>
<evidence type="ECO:0000256" key="5">
    <source>
        <dbReference type="ARBA" id="ARBA00023136"/>
    </source>
</evidence>
<dbReference type="Gene3D" id="3.40.1110.10">
    <property type="entry name" value="Calcium-transporting ATPase, cytoplasmic domain N"/>
    <property type="match status" value="1"/>
</dbReference>
<dbReference type="PRINTS" id="PR00119">
    <property type="entry name" value="CATATPASE"/>
</dbReference>
<feature type="domain" description="P-type ATPase A" evidence="8">
    <location>
        <begin position="118"/>
        <end position="218"/>
    </location>
</feature>
<dbReference type="SUPFAM" id="SSF81653">
    <property type="entry name" value="Calcium ATPase, transduction domain A"/>
    <property type="match status" value="1"/>
</dbReference>
<dbReference type="InterPro" id="IPR059000">
    <property type="entry name" value="ATPase_P-type_domA"/>
</dbReference>
<dbReference type="EMBL" id="JACHMW010000001">
    <property type="protein sequence ID" value="MBB5849743.1"/>
    <property type="molecule type" value="Genomic_DNA"/>
</dbReference>
<evidence type="ECO:0000256" key="6">
    <source>
        <dbReference type="RuleBase" id="RU362081"/>
    </source>
</evidence>
<gene>
    <name evidence="9" type="ORF">HDA33_002307</name>
</gene>
<dbReference type="InterPro" id="IPR001757">
    <property type="entry name" value="P_typ_ATPase"/>
</dbReference>
<dbReference type="InterPro" id="IPR018303">
    <property type="entry name" value="ATPase_P-typ_P_site"/>
</dbReference>
<feature type="transmembrane region" description="Helical" evidence="6">
    <location>
        <begin position="576"/>
        <end position="597"/>
    </location>
</feature>
<dbReference type="Gene3D" id="2.70.150.10">
    <property type="entry name" value="Calcium-transporting ATPase, cytoplasmic transduction domain A"/>
    <property type="match status" value="1"/>
</dbReference>
<dbReference type="InterPro" id="IPR008250">
    <property type="entry name" value="ATPase_P-typ_transduc_dom_A_sf"/>
</dbReference>